<gene>
    <name evidence="1" type="ORF">Vadar_032468</name>
</gene>
<comment type="caution">
    <text evidence="1">The sequence shown here is derived from an EMBL/GenBank/DDBJ whole genome shotgun (WGS) entry which is preliminary data.</text>
</comment>
<accession>A0ACB7X5T9</accession>
<keyword evidence="2" id="KW-1185">Reference proteome</keyword>
<protein>
    <submittedName>
        <fullName evidence="1">Uncharacterized protein</fullName>
    </submittedName>
</protein>
<proteinExistence type="predicted"/>
<evidence type="ECO:0000313" key="2">
    <source>
        <dbReference type="Proteomes" id="UP000828048"/>
    </source>
</evidence>
<reference evidence="1 2" key="1">
    <citation type="journal article" date="2021" name="Hortic Res">
        <title>High-quality reference genome and annotation aids understanding of berry development for evergreen blueberry (Vaccinium darrowii).</title>
        <authorList>
            <person name="Yu J."/>
            <person name="Hulse-Kemp A.M."/>
            <person name="Babiker E."/>
            <person name="Staton M."/>
        </authorList>
    </citation>
    <scope>NUCLEOTIDE SEQUENCE [LARGE SCALE GENOMIC DNA]</scope>
    <source>
        <strain evidence="2">cv. NJ 8807/NJ 8810</strain>
        <tissue evidence="1">Young leaf</tissue>
    </source>
</reference>
<sequence length="95" mass="11045">MSSDGYVQLANVYAAMKKWDHVARVRQSMKDNKVIKTPGYSWIEVKNVVHEFQSGDRVHPELSLIHEILNKLKKEMKSEGYVPDLRFTLHDMGDE</sequence>
<evidence type="ECO:0000313" key="1">
    <source>
        <dbReference type="EMBL" id="KAH7836073.1"/>
    </source>
</evidence>
<name>A0ACB7X5T9_9ERIC</name>
<dbReference type="EMBL" id="CM037152">
    <property type="protein sequence ID" value="KAH7836073.1"/>
    <property type="molecule type" value="Genomic_DNA"/>
</dbReference>
<organism evidence="1 2">
    <name type="scientific">Vaccinium darrowii</name>
    <dbReference type="NCBI Taxonomy" id="229202"/>
    <lineage>
        <taxon>Eukaryota</taxon>
        <taxon>Viridiplantae</taxon>
        <taxon>Streptophyta</taxon>
        <taxon>Embryophyta</taxon>
        <taxon>Tracheophyta</taxon>
        <taxon>Spermatophyta</taxon>
        <taxon>Magnoliopsida</taxon>
        <taxon>eudicotyledons</taxon>
        <taxon>Gunneridae</taxon>
        <taxon>Pentapetalae</taxon>
        <taxon>asterids</taxon>
        <taxon>Ericales</taxon>
        <taxon>Ericaceae</taxon>
        <taxon>Vaccinioideae</taxon>
        <taxon>Vaccinieae</taxon>
        <taxon>Vaccinium</taxon>
    </lineage>
</organism>
<dbReference type="Proteomes" id="UP000828048">
    <property type="component" value="Chromosome 2"/>
</dbReference>